<dbReference type="Proteomes" id="UP000812013">
    <property type="component" value="Unassembled WGS sequence"/>
</dbReference>
<dbReference type="RefSeq" id="WP_219664455.1">
    <property type="nucleotide sequence ID" value="NZ_WTFF01000005.1"/>
</dbReference>
<gene>
    <name evidence="2" type="ORF">GPJ59_01615</name>
</gene>
<protein>
    <submittedName>
        <fullName evidence="2">Uncharacterized protein</fullName>
    </submittedName>
</protein>
<dbReference type="EMBL" id="WTFF01000005">
    <property type="protein sequence ID" value="MBW5480629.1"/>
    <property type="molecule type" value="Genomic_DNA"/>
</dbReference>
<reference evidence="2 3" key="1">
    <citation type="submission" date="2019-12" db="EMBL/GenBank/DDBJ databases">
        <title>Genome sequence of Streptomyces bambusae.</title>
        <authorList>
            <person name="Bansal K."/>
            <person name="Choksket S."/>
            <person name="Korpole S."/>
            <person name="Patil P.B."/>
        </authorList>
    </citation>
    <scope>NUCLEOTIDE SEQUENCE [LARGE SCALE GENOMIC DNA]</scope>
    <source>
        <strain evidence="2 3">SK60</strain>
    </source>
</reference>
<name>A0ABS6YYR1_9ACTN</name>
<evidence type="ECO:0000313" key="2">
    <source>
        <dbReference type="EMBL" id="MBW5480629.1"/>
    </source>
</evidence>
<organism evidence="2 3">
    <name type="scientific">Streptomyces bambusae</name>
    <dbReference type="NCBI Taxonomy" id="1550616"/>
    <lineage>
        <taxon>Bacteria</taxon>
        <taxon>Bacillati</taxon>
        <taxon>Actinomycetota</taxon>
        <taxon>Actinomycetes</taxon>
        <taxon>Kitasatosporales</taxon>
        <taxon>Streptomycetaceae</taxon>
        <taxon>Streptomyces</taxon>
    </lineage>
</organism>
<feature type="region of interest" description="Disordered" evidence="1">
    <location>
        <begin position="51"/>
        <end position="79"/>
    </location>
</feature>
<comment type="caution">
    <text evidence="2">The sequence shown here is derived from an EMBL/GenBank/DDBJ whole genome shotgun (WGS) entry which is preliminary data.</text>
</comment>
<evidence type="ECO:0000313" key="3">
    <source>
        <dbReference type="Proteomes" id="UP000812013"/>
    </source>
</evidence>
<proteinExistence type="predicted"/>
<accession>A0ABS6YYR1</accession>
<keyword evidence="3" id="KW-1185">Reference proteome</keyword>
<evidence type="ECO:0000256" key="1">
    <source>
        <dbReference type="SAM" id="MobiDB-lite"/>
    </source>
</evidence>
<sequence length="79" mass="8702">MTSLERLVGAVYNGSHRIVLLPGTWVFSADDAQARKIVRLLSRAGARRILTLPQPHRRPPYAVPVTPSPGNEEQEDGQS</sequence>